<dbReference type="Gene3D" id="3.40.50.2000">
    <property type="entry name" value="Glycogen Phosphorylase B"/>
    <property type="match status" value="1"/>
</dbReference>
<dbReference type="GO" id="GO:0016020">
    <property type="term" value="C:membrane"/>
    <property type="evidence" value="ECO:0007669"/>
    <property type="project" value="UniProtKB-SubCell"/>
</dbReference>
<dbReference type="GO" id="GO:0009247">
    <property type="term" value="P:glycolipid biosynthetic process"/>
    <property type="evidence" value="ECO:0007669"/>
    <property type="project" value="InterPro"/>
</dbReference>
<feature type="region of interest" description="Disordered" evidence="5">
    <location>
        <begin position="80"/>
        <end position="115"/>
    </location>
</feature>
<feature type="compositionally biased region" description="Basic residues" evidence="5">
    <location>
        <begin position="242"/>
        <end position="256"/>
    </location>
</feature>
<evidence type="ECO:0000256" key="5">
    <source>
        <dbReference type="SAM" id="MobiDB-lite"/>
    </source>
</evidence>
<comment type="subcellular location">
    <subcellularLocation>
        <location evidence="1">Membrane</location>
    </subcellularLocation>
</comment>
<protein>
    <recommendedName>
        <fullName evidence="9">Glycosyltransferase</fullName>
    </recommendedName>
</protein>
<feature type="compositionally biased region" description="Basic and acidic residues" evidence="5">
    <location>
        <begin position="289"/>
        <end position="298"/>
    </location>
</feature>
<evidence type="ECO:0000256" key="3">
    <source>
        <dbReference type="ARBA" id="ARBA00022676"/>
    </source>
</evidence>
<dbReference type="Pfam" id="PF04101">
    <property type="entry name" value="Glyco_tran_28_C"/>
    <property type="match status" value="1"/>
</dbReference>
<dbReference type="EMBL" id="DRNZ01000063">
    <property type="protein sequence ID" value="HHO57729.1"/>
    <property type="molecule type" value="Genomic_DNA"/>
</dbReference>
<keyword evidence="4" id="KW-0808">Transferase</keyword>
<feature type="region of interest" description="Disordered" evidence="5">
    <location>
        <begin position="1"/>
        <end position="57"/>
    </location>
</feature>
<keyword evidence="3" id="KW-0328">Glycosyltransferase</keyword>
<feature type="region of interest" description="Disordered" evidence="5">
    <location>
        <begin position="282"/>
        <end position="318"/>
    </location>
</feature>
<evidence type="ECO:0000259" key="6">
    <source>
        <dbReference type="Pfam" id="PF04101"/>
    </source>
</evidence>
<comment type="similarity">
    <text evidence="2">Belongs to the glycosyltransferase 28 family.</text>
</comment>
<evidence type="ECO:0000256" key="1">
    <source>
        <dbReference type="ARBA" id="ARBA00004370"/>
    </source>
</evidence>
<name>A0A7C5SNJ5_9DEIN</name>
<dbReference type="Pfam" id="PF06925">
    <property type="entry name" value="MGDG_synth"/>
    <property type="match status" value="1"/>
</dbReference>
<feature type="compositionally biased region" description="Basic residues" evidence="5">
    <location>
        <begin position="166"/>
        <end position="187"/>
    </location>
</feature>
<evidence type="ECO:0000256" key="4">
    <source>
        <dbReference type="ARBA" id="ARBA00022679"/>
    </source>
</evidence>
<evidence type="ECO:0000259" key="7">
    <source>
        <dbReference type="Pfam" id="PF06925"/>
    </source>
</evidence>
<feature type="compositionally biased region" description="Basic residues" evidence="5">
    <location>
        <begin position="28"/>
        <end position="48"/>
    </location>
</feature>
<reference evidence="8" key="1">
    <citation type="journal article" date="2020" name="mSystems">
        <title>Genome- and Community-Level Interaction Insights into Carbon Utilization and Element Cycling Functions of Hydrothermarchaeota in Hydrothermal Sediment.</title>
        <authorList>
            <person name="Zhou Z."/>
            <person name="Liu Y."/>
            <person name="Xu W."/>
            <person name="Pan J."/>
            <person name="Luo Z.H."/>
            <person name="Li M."/>
        </authorList>
    </citation>
    <scope>NUCLEOTIDE SEQUENCE [LARGE SCALE GENOMIC DNA]</scope>
    <source>
        <strain evidence="8">HyVt-523</strain>
    </source>
</reference>
<feature type="domain" description="Glycosyl transferase family 28 C-terminal" evidence="6">
    <location>
        <begin position="597"/>
        <end position="691"/>
    </location>
</feature>
<dbReference type="SUPFAM" id="SSF53756">
    <property type="entry name" value="UDP-Glycosyltransferase/glycogen phosphorylase"/>
    <property type="match status" value="1"/>
</dbReference>
<feature type="region of interest" description="Disordered" evidence="5">
    <location>
        <begin position="127"/>
        <end position="256"/>
    </location>
</feature>
<gene>
    <name evidence="8" type="ORF">ENJ85_00990</name>
</gene>
<dbReference type="GO" id="GO:0016758">
    <property type="term" value="F:hexosyltransferase activity"/>
    <property type="evidence" value="ECO:0007669"/>
    <property type="project" value="InterPro"/>
</dbReference>
<dbReference type="AlphaFoldDB" id="A0A7C5SNJ5"/>
<dbReference type="PANTHER" id="PTHR43025">
    <property type="entry name" value="MONOGALACTOSYLDIACYLGLYCEROL SYNTHASE"/>
    <property type="match status" value="1"/>
</dbReference>
<feature type="domain" description="Diacylglycerol glucosyltransferase N-terminal" evidence="7">
    <location>
        <begin position="353"/>
        <end position="517"/>
    </location>
</feature>
<evidence type="ECO:0008006" key="9">
    <source>
        <dbReference type="Google" id="ProtNLM"/>
    </source>
</evidence>
<feature type="compositionally biased region" description="Low complexity" evidence="5">
    <location>
        <begin position="302"/>
        <end position="318"/>
    </location>
</feature>
<dbReference type="InterPro" id="IPR009695">
    <property type="entry name" value="Diacylglyc_glucosyltr_N"/>
</dbReference>
<proteinExistence type="inferred from homology"/>
<accession>A0A7C5SNJ5</accession>
<dbReference type="InterPro" id="IPR007235">
    <property type="entry name" value="Glyco_trans_28_C"/>
</dbReference>
<dbReference type="InterPro" id="IPR050519">
    <property type="entry name" value="Glycosyltransf_28_UgtP"/>
</dbReference>
<dbReference type="Proteomes" id="UP000886105">
    <property type="component" value="Unassembled WGS sequence"/>
</dbReference>
<evidence type="ECO:0000256" key="2">
    <source>
        <dbReference type="ARBA" id="ARBA00006962"/>
    </source>
</evidence>
<sequence length="704" mass="76682">MARRHAAAQGADLAGLPRARGARAGAAHGRRLGRGHPLRTHGHRRGRPGHPGGRGLAGAALAAGAARGLPARGLLALPLGERGTREQRPGARLLVRRAHHPGSRPDPPARQDRAPGERCRALLFRVRLGPPGDEGRAPAAVEGPPGHGDLRRPRRLPGARPEAHRLPHLHRGLRGHRRPPGRQRRPAARPAAAGLQERQRAAQRGGQHHDQGRPQPRRGAGQLRRPARGRHPEPERGLAALHRPRPRPQGPHRRGARLPLEAGAAAGQRRARAHLAPLRRLLRAQPRPLDGDERDDRGGLLPGLPARPLDGGAGDAAAGARGLAGQPALRLRGLEVDPPVKAVLLSASFGGGHRQAARALRQALEDAGGCDCVEADYLRFIPAWEREPVTLTYAFWLRYWPAAYRWFYHWSNRPSEPKLIAETFSKAGLAGVIRFLGRTRPDAVVASYATVAAVAHRARRTSGQAFLNTLVVTDFRAHRHWARPEADLIFAAFPETAEDLVRHGVDPERVRVTGIPILPAFAALPGRSALRERLGFDERPVVLLTSGGAGAYRSYERVLRTLLSLDLPMQLVTFNPHHNGTREEERGSMRWIRTGLRDDFPEWMGAADWVVGKAGGLTASEALALGVPMIVFDPIPGQEEGNAQFLEERGAAVWIRRGRELRSRLARLIPDEARRAEMAAAAHALGRPDAARAIARTLLQAEER</sequence>
<organism evidence="8">
    <name type="scientific">Oceanithermus profundus</name>
    <dbReference type="NCBI Taxonomy" id="187137"/>
    <lineage>
        <taxon>Bacteria</taxon>
        <taxon>Thermotogati</taxon>
        <taxon>Deinococcota</taxon>
        <taxon>Deinococci</taxon>
        <taxon>Thermales</taxon>
        <taxon>Thermaceae</taxon>
        <taxon>Oceanithermus</taxon>
    </lineage>
</organism>
<evidence type="ECO:0000313" key="8">
    <source>
        <dbReference type="EMBL" id="HHO57729.1"/>
    </source>
</evidence>
<comment type="caution">
    <text evidence="8">The sequence shown here is derived from an EMBL/GenBank/DDBJ whole genome shotgun (WGS) entry which is preliminary data.</text>
</comment>
<feature type="compositionally biased region" description="Low complexity" evidence="5">
    <location>
        <begin position="10"/>
        <end position="27"/>
    </location>
</feature>
<dbReference type="PANTHER" id="PTHR43025:SF3">
    <property type="entry name" value="MONOGALACTOSYLDIACYLGLYCEROL SYNTHASE 1, CHLOROPLASTIC"/>
    <property type="match status" value="1"/>
</dbReference>